<dbReference type="GeneID" id="8237166"/>
<dbReference type="STRING" id="121224.E0W3T1"/>
<dbReference type="KEGG" id="phu:Phum_PHUM609790"/>
<dbReference type="VEuPathDB" id="VectorBase:PHUM609790"/>
<protein>
    <recommendedName>
        <fullName evidence="8">Glycosyl transferase CAP10 domain-containing protein</fullName>
    </recommendedName>
</protein>
<dbReference type="InterPro" id="IPR006598">
    <property type="entry name" value="CAP10"/>
</dbReference>
<evidence type="ECO:0000259" key="8">
    <source>
        <dbReference type="SMART" id="SM00672"/>
    </source>
</evidence>
<dbReference type="HOGENOM" id="CLU_041919_1_0_1"/>
<dbReference type="PANTHER" id="PTHR12203">
    <property type="entry name" value="KDEL LYS-ASP-GLU-LEU CONTAINING - RELATED"/>
    <property type="match status" value="1"/>
</dbReference>
<dbReference type="GO" id="GO:0006493">
    <property type="term" value="P:protein O-linked glycosylation"/>
    <property type="evidence" value="ECO:0007669"/>
    <property type="project" value="TreeGrafter"/>
</dbReference>
<dbReference type="GO" id="GO:0035251">
    <property type="term" value="F:UDP-glucosyltransferase activity"/>
    <property type="evidence" value="ECO:0007669"/>
    <property type="project" value="TreeGrafter"/>
</dbReference>
<reference evidence="9" key="1">
    <citation type="submission" date="2007-04" db="EMBL/GenBank/DDBJ databases">
        <title>Annotation of Pediculus humanus corporis strain USDA.</title>
        <authorList>
            <person name="Kirkness E."/>
            <person name="Hannick L."/>
            <person name="Hass B."/>
            <person name="Bruggner R."/>
            <person name="Lawson D."/>
            <person name="Bidwell S."/>
            <person name="Joardar V."/>
            <person name="Caler E."/>
            <person name="Walenz B."/>
            <person name="Inman J."/>
            <person name="Schobel S."/>
            <person name="Galinsky K."/>
            <person name="Amedeo P."/>
            <person name="Strausberg R."/>
        </authorList>
    </citation>
    <scope>NUCLEOTIDE SEQUENCE</scope>
    <source>
        <strain evidence="9">USDA</strain>
    </source>
</reference>
<sequence length="407" mass="48278">MTVFFQFNFVCAFIVIVLFNLFIFSCSNEFCSKTDGTCSGEFDENLGKNKYQDDFASKIISKINFAESNYKNCPYSNCSCFFKTLKNDLKPFKNGITREMIDSIRSRGTTYIIYEKRLYRDKDCLFPSRCSGIEYFIKKIISHLKNTELIINTRDWPQISRHFKLFGPVFSFSKTQDYLDIMYPAWSFWEGGPAIKTYPTGLGRWDLHRKKLSEESSKWPWNKKKSIGFFRGSRTSEKRDVLVLLSRKRPDLIDAQYTKNQAWKSLKDTLGKEPAEVVSLEHHCQYKYLFNFRGVAASFRFKHLFLCGSLVIHVGEEWLEFFYPAMKPWIHYVPLDENASEKDITDLIYFLKEHDDLVREIAEQGQKFIMNHLRFEEIKCYWRNLLRKYQKLLTYNVTLDESLIEIR</sequence>
<dbReference type="GO" id="GO:0035252">
    <property type="term" value="F:UDP-xylosyltransferase activity"/>
    <property type="evidence" value="ECO:0007669"/>
    <property type="project" value="TreeGrafter"/>
</dbReference>
<dbReference type="EnsemblMetazoa" id="PHUM609790-RA">
    <property type="protein sequence ID" value="PHUM609790-PA"/>
    <property type="gene ID" value="PHUM609790"/>
</dbReference>
<organism>
    <name type="scientific">Pediculus humanus subsp. corporis</name>
    <name type="common">Body louse</name>
    <dbReference type="NCBI Taxonomy" id="121224"/>
    <lineage>
        <taxon>Eukaryota</taxon>
        <taxon>Metazoa</taxon>
        <taxon>Ecdysozoa</taxon>
        <taxon>Arthropoda</taxon>
        <taxon>Hexapoda</taxon>
        <taxon>Insecta</taxon>
        <taxon>Pterygota</taxon>
        <taxon>Neoptera</taxon>
        <taxon>Paraneoptera</taxon>
        <taxon>Psocodea</taxon>
        <taxon>Troctomorpha</taxon>
        <taxon>Phthiraptera</taxon>
        <taxon>Anoplura</taxon>
        <taxon>Pediculidae</taxon>
        <taxon>Pediculus</taxon>
    </lineage>
</organism>
<name>E0W3T1_PEDHC</name>
<dbReference type="RefSeq" id="XP_002433025.1">
    <property type="nucleotide sequence ID" value="XM_002432980.1"/>
</dbReference>
<evidence type="ECO:0000313" key="11">
    <source>
        <dbReference type="Proteomes" id="UP000009046"/>
    </source>
</evidence>
<dbReference type="OrthoDB" id="202415at2759"/>
<reference evidence="10" key="3">
    <citation type="submission" date="2021-02" db="UniProtKB">
        <authorList>
            <consortium name="EnsemblMetazoa"/>
        </authorList>
    </citation>
    <scope>IDENTIFICATION</scope>
    <source>
        <strain evidence="10">USDA</strain>
    </source>
</reference>
<dbReference type="PANTHER" id="PTHR12203:SF35">
    <property type="entry name" value="PROTEIN O-GLUCOSYLTRANSFERASE 1"/>
    <property type="match status" value="1"/>
</dbReference>
<comment type="subcellular location">
    <subcellularLocation>
        <location evidence="1">Endoplasmic reticulum lumen</location>
    </subcellularLocation>
</comment>
<accession>E0W3T1</accession>
<evidence type="ECO:0000256" key="3">
    <source>
        <dbReference type="ARBA" id="ARBA00010118"/>
    </source>
</evidence>
<dbReference type="GO" id="GO:0005788">
    <property type="term" value="C:endoplasmic reticulum lumen"/>
    <property type="evidence" value="ECO:0007669"/>
    <property type="project" value="UniProtKB-SubCell"/>
</dbReference>
<keyword evidence="7" id="KW-0812">Transmembrane</keyword>
<dbReference type="OMA" id="EDDCMFP"/>
<evidence type="ECO:0000313" key="9">
    <source>
        <dbReference type="EMBL" id="EEB20287.1"/>
    </source>
</evidence>
<feature type="transmembrane region" description="Helical" evidence="7">
    <location>
        <begin position="7"/>
        <end position="24"/>
    </location>
</feature>
<keyword evidence="7" id="KW-1133">Transmembrane helix</keyword>
<keyword evidence="5" id="KW-0808">Transferase</keyword>
<proteinExistence type="inferred from homology"/>
<evidence type="ECO:0000256" key="6">
    <source>
        <dbReference type="ARBA" id="ARBA00045690"/>
    </source>
</evidence>
<keyword evidence="4" id="KW-0328">Glycosyltransferase</keyword>
<dbReference type="eggNOG" id="KOG2458">
    <property type="taxonomic scope" value="Eukaryota"/>
</dbReference>
<dbReference type="GO" id="GO:0045747">
    <property type="term" value="P:positive regulation of Notch signaling pathway"/>
    <property type="evidence" value="ECO:0007669"/>
    <property type="project" value="TreeGrafter"/>
</dbReference>
<dbReference type="InParanoid" id="E0W3T1"/>
<dbReference type="EMBL" id="AAZO01007449">
    <property type="status" value="NOT_ANNOTATED_CDS"/>
    <property type="molecule type" value="Genomic_DNA"/>
</dbReference>
<dbReference type="Proteomes" id="UP000009046">
    <property type="component" value="Unassembled WGS sequence"/>
</dbReference>
<gene>
    <name evidence="10" type="primary">8237166</name>
    <name evidence="9" type="ORF">Phum_PHUM609790</name>
</gene>
<evidence type="ECO:0000256" key="1">
    <source>
        <dbReference type="ARBA" id="ARBA00004319"/>
    </source>
</evidence>
<dbReference type="CAZy" id="GT90">
    <property type="family name" value="Glycosyltransferase Family 90"/>
</dbReference>
<dbReference type="FunCoup" id="E0W3T1">
    <property type="interactions" value="1646"/>
</dbReference>
<evidence type="ECO:0000313" key="10">
    <source>
        <dbReference type="EnsemblMetazoa" id="PHUM609790-PA"/>
    </source>
</evidence>
<comment type="pathway">
    <text evidence="2">Protein modification; protein glycosylation.</text>
</comment>
<keyword evidence="11" id="KW-1185">Reference proteome</keyword>
<dbReference type="InterPro" id="IPR051091">
    <property type="entry name" value="O-Glucosyltr/Glycosyltrsf_90"/>
</dbReference>
<evidence type="ECO:0000256" key="7">
    <source>
        <dbReference type="SAM" id="Phobius"/>
    </source>
</evidence>
<reference evidence="9" key="2">
    <citation type="submission" date="2007-04" db="EMBL/GenBank/DDBJ databases">
        <title>The genome of the human body louse.</title>
        <authorList>
            <consortium name="The Human Body Louse Genome Consortium"/>
            <person name="Kirkness E."/>
            <person name="Walenz B."/>
            <person name="Hass B."/>
            <person name="Bruggner R."/>
            <person name="Strausberg R."/>
        </authorList>
    </citation>
    <scope>NUCLEOTIDE SEQUENCE</scope>
    <source>
        <strain evidence="9">USDA</strain>
    </source>
</reference>
<dbReference type="AlphaFoldDB" id="E0W3T1"/>
<dbReference type="EMBL" id="DS235882">
    <property type="protein sequence ID" value="EEB20287.1"/>
    <property type="molecule type" value="Genomic_DNA"/>
</dbReference>
<feature type="domain" description="Glycosyl transferase CAP10" evidence="8">
    <location>
        <begin position="148"/>
        <end position="396"/>
    </location>
</feature>
<dbReference type="SMART" id="SM00672">
    <property type="entry name" value="CAP10"/>
    <property type="match status" value="1"/>
</dbReference>
<keyword evidence="7" id="KW-0472">Membrane</keyword>
<evidence type="ECO:0000256" key="2">
    <source>
        <dbReference type="ARBA" id="ARBA00004922"/>
    </source>
</evidence>
<dbReference type="CTD" id="8237166"/>
<comment type="function">
    <text evidence="6">Protein O-glucosyltransferase. Catalyzes the reaction that attaches glucose through an O-glycosidic linkage to a conserved serine residue found in the consensus sequence C-X-S-X-[PA]-C in epidermal growth factor-like repeats. Regulates Notch signaling by glucosylating Notch in the ER, glucosylation is required for the correct folding and cleavage of Notch.</text>
</comment>
<dbReference type="Pfam" id="PF05686">
    <property type="entry name" value="Glyco_transf_90"/>
    <property type="match status" value="1"/>
</dbReference>
<comment type="similarity">
    <text evidence="3">Belongs to the glycosyltransferase 90 family.</text>
</comment>
<evidence type="ECO:0000256" key="4">
    <source>
        <dbReference type="ARBA" id="ARBA00022676"/>
    </source>
</evidence>
<evidence type="ECO:0000256" key="5">
    <source>
        <dbReference type="ARBA" id="ARBA00022679"/>
    </source>
</evidence>